<reference evidence="3 4" key="1">
    <citation type="journal article" date="2016" name="Nat. Commun.">
        <title>Thousands of microbial genomes shed light on interconnected biogeochemical processes in an aquifer system.</title>
        <authorList>
            <person name="Anantharaman K."/>
            <person name="Brown C.T."/>
            <person name="Hug L.A."/>
            <person name="Sharon I."/>
            <person name="Castelle C.J."/>
            <person name="Probst A.J."/>
            <person name="Thomas B.C."/>
            <person name="Singh A."/>
            <person name="Wilkins M.J."/>
            <person name="Karaoz U."/>
            <person name="Brodie E.L."/>
            <person name="Williams K.H."/>
            <person name="Hubbard S.S."/>
            <person name="Banfield J.F."/>
        </authorList>
    </citation>
    <scope>NUCLEOTIDE SEQUENCE [LARGE SCALE GENOMIC DNA]</scope>
</reference>
<dbReference type="Proteomes" id="UP000178254">
    <property type="component" value="Unassembled WGS sequence"/>
</dbReference>
<sequence>MVENKKIKIAIISYPFLSFLGGAERYVEEMARGFEHNGVDVTIFSSWNLFWKEKRQTDATIIKIFNFPFTRRFKYYHEMFFNFFVYFLYRKKLRSFDLIIPQAPAAYFLLFDKYLKNKTVPVSYNSPWRRNQKEEKSIYENAFSVICINQACKENILKNYPHIDINKLVVFNEGVHVDKFYPRSTDEIVAMRQKYNIPINKLFLLTLQRMDSRKDLVTLANILINVAKAAPDIFVGIAGGGPDRDKVAVLVDDAGLNNLKMLGFIEENDLSSIYASADAFLSATWGQVALEAMACGVCTFVLNDHPACKENVCDLNLLLPCNQQSYHNILGVIVNRNLCNHYGKKGLEFILDNFKWDIITKKILNHYLQVK</sequence>
<dbReference type="CDD" id="cd03801">
    <property type="entry name" value="GT4_PimA-like"/>
    <property type="match status" value="1"/>
</dbReference>
<evidence type="ECO:0000259" key="2">
    <source>
        <dbReference type="Pfam" id="PF13439"/>
    </source>
</evidence>
<dbReference type="Gene3D" id="3.40.50.2000">
    <property type="entry name" value="Glycogen Phosphorylase B"/>
    <property type="match status" value="2"/>
</dbReference>
<dbReference type="SUPFAM" id="SSF53756">
    <property type="entry name" value="UDP-Glycosyltransferase/glycogen phosphorylase"/>
    <property type="match status" value="1"/>
</dbReference>
<dbReference type="PANTHER" id="PTHR45947:SF3">
    <property type="entry name" value="SULFOQUINOVOSYL TRANSFERASE SQD2"/>
    <property type="match status" value="1"/>
</dbReference>
<organism evidence="3 4">
    <name type="scientific">Candidatus Magasanikbacteria bacterium RIFOXYD2_FULL_41_14</name>
    <dbReference type="NCBI Taxonomy" id="1798709"/>
    <lineage>
        <taxon>Bacteria</taxon>
        <taxon>Candidatus Magasanikiibacteriota</taxon>
    </lineage>
</organism>
<dbReference type="InterPro" id="IPR028098">
    <property type="entry name" value="Glyco_trans_4-like_N"/>
</dbReference>
<accession>A0A1F6PFL8</accession>
<comment type="caution">
    <text evidence="3">The sequence shown here is derived from an EMBL/GenBank/DDBJ whole genome shotgun (WGS) entry which is preliminary data.</text>
</comment>
<dbReference type="Pfam" id="PF00534">
    <property type="entry name" value="Glycos_transf_1"/>
    <property type="match status" value="1"/>
</dbReference>
<gene>
    <name evidence="3" type="ORF">A2538_04735</name>
</gene>
<dbReference type="PANTHER" id="PTHR45947">
    <property type="entry name" value="SULFOQUINOVOSYL TRANSFERASE SQD2"/>
    <property type="match status" value="1"/>
</dbReference>
<evidence type="ECO:0000313" key="3">
    <source>
        <dbReference type="EMBL" id="OGH94966.1"/>
    </source>
</evidence>
<dbReference type="GO" id="GO:0016758">
    <property type="term" value="F:hexosyltransferase activity"/>
    <property type="evidence" value="ECO:0007669"/>
    <property type="project" value="TreeGrafter"/>
</dbReference>
<evidence type="ECO:0000313" key="4">
    <source>
        <dbReference type="Proteomes" id="UP000178254"/>
    </source>
</evidence>
<feature type="domain" description="Glycosyl transferase family 1" evidence="1">
    <location>
        <begin position="191"/>
        <end position="346"/>
    </location>
</feature>
<proteinExistence type="predicted"/>
<evidence type="ECO:0008006" key="5">
    <source>
        <dbReference type="Google" id="ProtNLM"/>
    </source>
</evidence>
<dbReference type="Pfam" id="PF13439">
    <property type="entry name" value="Glyco_transf_4"/>
    <property type="match status" value="1"/>
</dbReference>
<protein>
    <recommendedName>
        <fullName evidence="5">Glycosyl transferase family 1 domain-containing protein</fullName>
    </recommendedName>
</protein>
<dbReference type="AlphaFoldDB" id="A0A1F6PFL8"/>
<feature type="domain" description="Glycosyltransferase subfamily 4-like N-terminal" evidence="2">
    <location>
        <begin position="21"/>
        <end position="178"/>
    </location>
</feature>
<evidence type="ECO:0000259" key="1">
    <source>
        <dbReference type="Pfam" id="PF00534"/>
    </source>
</evidence>
<dbReference type="InterPro" id="IPR050194">
    <property type="entry name" value="Glycosyltransferase_grp1"/>
</dbReference>
<dbReference type="STRING" id="1798709.A2538_04735"/>
<dbReference type="EMBL" id="MFRE01000005">
    <property type="protein sequence ID" value="OGH94966.1"/>
    <property type="molecule type" value="Genomic_DNA"/>
</dbReference>
<dbReference type="InterPro" id="IPR001296">
    <property type="entry name" value="Glyco_trans_1"/>
</dbReference>
<name>A0A1F6PFL8_9BACT</name>